<reference evidence="1 2" key="1">
    <citation type="submission" date="2017-09" db="EMBL/GenBank/DDBJ databases">
        <title>Large-scale bioinformatics analysis of Bacillus genomes uncovers conserved roles of natural products in bacterial physiology.</title>
        <authorList>
            <consortium name="Agbiome Team Llc"/>
            <person name="Bleich R.M."/>
            <person name="Grubbs K.J."/>
            <person name="Santa Maria K.C."/>
            <person name="Allen S.E."/>
            <person name="Farag S."/>
            <person name="Shank E.A."/>
            <person name="Bowers A."/>
        </authorList>
    </citation>
    <scope>NUCLEOTIDE SEQUENCE [LARGE SCALE GENOMIC DNA]</scope>
    <source>
        <strain evidence="1 2">AFS046104</strain>
    </source>
</reference>
<proteinExistence type="predicted"/>
<dbReference type="AlphaFoldDB" id="A0A2A8TWQ1"/>
<dbReference type="Proteomes" id="UP000221438">
    <property type="component" value="Unassembled WGS sequence"/>
</dbReference>
<evidence type="ECO:0000313" key="2">
    <source>
        <dbReference type="Proteomes" id="UP000221438"/>
    </source>
</evidence>
<sequence>MKYMSIRINNTIVLKVNSFIISLIVFLNIYQVGLNWLFGISFNMAIEYLLVILLFMINKLKFVIFRNYKLLFYIYFMLFSFAGTFYLNNNSMLPFYFEQFILYGLVLLTVFMFPIDWKYLYKYIIVHSYATTIIYITVLLLEKVSIIHDYMTWGYYCIFGLSFLLCDTIINKKFLKLIYLIPLLGITFVNGPKGALIVTVVLVMICFYKVTNSWFKRVVMSIIIAILAVNFVDLLKLLIEVLENISFTSNSYFINSLNSFISGDEISGVFDNRDFIYEYGATTIKENIFGIGIGTFQSIYQVFPHNIFLDVFSTYGVLAGGLIVLFLIYEIITCYVVVQEKYQLIIFIVVLSNSFKLLVSKTFVYDPVFWLLLCIIVVIKGKNSKQNNMDT</sequence>
<evidence type="ECO:0000313" key="1">
    <source>
        <dbReference type="EMBL" id="PGQ08146.1"/>
    </source>
</evidence>
<organism evidence="1 2">
    <name type="scientific">Bacillus cereus</name>
    <dbReference type="NCBI Taxonomy" id="1396"/>
    <lineage>
        <taxon>Bacteria</taxon>
        <taxon>Bacillati</taxon>
        <taxon>Bacillota</taxon>
        <taxon>Bacilli</taxon>
        <taxon>Bacillales</taxon>
        <taxon>Bacillaceae</taxon>
        <taxon>Bacillus</taxon>
        <taxon>Bacillus cereus group</taxon>
    </lineage>
</organism>
<name>A0A2A8TWQ1_BACCE</name>
<evidence type="ECO:0008006" key="3">
    <source>
        <dbReference type="Google" id="ProtNLM"/>
    </source>
</evidence>
<gene>
    <name evidence="1" type="ORF">COA08_15925</name>
</gene>
<protein>
    <recommendedName>
        <fullName evidence="3">O-antigen ligase family protein</fullName>
    </recommendedName>
</protein>
<accession>A0A2A8TWQ1</accession>
<comment type="caution">
    <text evidence="1">The sequence shown here is derived from an EMBL/GenBank/DDBJ whole genome shotgun (WGS) entry which is preliminary data.</text>
</comment>
<dbReference type="EMBL" id="NUJQ01000020">
    <property type="protein sequence ID" value="PGQ08146.1"/>
    <property type="molecule type" value="Genomic_DNA"/>
</dbReference>